<dbReference type="OrthoDB" id="9761688at2"/>
<dbReference type="Proteomes" id="UP000309138">
    <property type="component" value="Unassembled WGS sequence"/>
</dbReference>
<evidence type="ECO:0000313" key="6">
    <source>
        <dbReference type="EMBL" id="TKD50650.1"/>
    </source>
</evidence>
<dbReference type="EMBL" id="SWKR01000002">
    <property type="protein sequence ID" value="TKD50650.1"/>
    <property type="molecule type" value="Genomic_DNA"/>
</dbReference>
<protein>
    <submittedName>
        <fullName evidence="6">Aldehyde dehydrogenase family protein</fullName>
    </submittedName>
</protein>
<evidence type="ECO:0000256" key="3">
    <source>
        <dbReference type="PROSITE-ProRule" id="PRU10007"/>
    </source>
</evidence>
<dbReference type="Gene3D" id="3.40.309.10">
    <property type="entry name" value="Aldehyde Dehydrogenase, Chain A, domain 2"/>
    <property type="match status" value="1"/>
</dbReference>
<keyword evidence="2 4" id="KW-0560">Oxidoreductase</keyword>
<dbReference type="InterPro" id="IPR016162">
    <property type="entry name" value="Ald_DH_N"/>
</dbReference>
<evidence type="ECO:0000259" key="5">
    <source>
        <dbReference type="Pfam" id="PF00171"/>
    </source>
</evidence>
<evidence type="ECO:0000256" key="2">
    <source>
        <dbReference type="ARBA" id="ARBA00023002"/>
    </source>
</evidence>
<dbReference type="InterPro" id="IPR029510">
    <property type="entry name" value="Ald_DH_CS_GLU"/>
</dbReference>
<evidence type="ECO:0000256" key="4">
    <source>
        <dbReference type="RuleBase" id="RU003345"/>
    </source>
</evidence>
<name>A0A4U1L351_9SPHN</name>
<evidence type="ECO:0000313" key="7">
    <source>
        <dbReference type="Proteomes" id="UP000309138"/>
    </source>
</evidence>
<dbReference type="PANTHER" id="PTHR11699">
    <property type="entry name" value="ALDEHYDE DEHYDROGENASE-RELATED"/>
    <property type="match status" value="1"/>
</dbReference>
<dbReference type="AlphaFoldDB" id="A0A4U1L351"/>
<accession>A0A4U1L351</accession>
<dbReference type="Pfam" id="PF00171">
    <property type="entry name" value="Aldedh"/>
    <property type="match status" value="1"/>
</dbReference>
<dbReference type="InterPro" id="IPR015590">
    <property type="entry name" value="Aldehyde_DH_dom"/>
</dbReference>
<sequence length="493" mass="51562">MSAGERAMADADTRLLPVRNPRTGATDFSLAVEPAAAVAAKAAALRAAQPAWEALGLEGRIAVMRRWLGEVAKRANAIAEADAVDTGGCHTSYLQGFITMGNIGGWIEDAAAALDRAQFAGPSKAMPSVDVRTQLVAYPLVGVISPWNAPMMLALLDAVPALFAGSAVLLKPSEITPRFIAPLFESVRAVPELAAVFDHAMGDGETGQAVIAEADLICFTGSVPTGRKIAIACAERLIPVFLELGGKDPAIVTASADIERAATAVLRGAVHATGQVCFSIERVYVHESIHDAFVARLVEKAAEVRVNSDDPRAGHLHPFTFAPQAAIVEAHIADAVAKGANVLTGGTVETIDGGLYMRPTVLTGVTHDMAIMREETFGPIAPVMSFVSIDEAVALANDTDFGLTASVIAGDAEEALAIAERVNAGSVFVQDTFLTFAKNRTVGTNSFGFSGLGGSRTGPESILRFVRRKALLVQHGEPADILNDHHLGKPGAH</sequence>
<comment type="caution">
    <text evidence="6">The sequence shown here is derived from an EMBL/GenBank/DDBJ whole genome shotgun (WGS) entry which is preliminary data.</text>
</comment>
<gene>
    <name evidence="6" type="ORF">FBR43_07615</name>
</gene>
<comment type="similarity">
    <text evidence="1 4">Belongs to the aldehyde dehydrogenase family.</text>
</comment>
<proteinExistence type="inferred from homology"/>
<dbReference type="Gene3D" id="3.40.605.10">
    <property type="entry name" value="Aldehyde Dehydrogenase, Chain A, domain 1"/>
    <property type="match status" value="1"/>
</dbReference>
<dbReference type="FunFam" id="3.40.309.10:FF:000009">
    <property type="entry name" value="Aldehyde dehydrogenase A"/>
    <property type="match status" value="1"/>
</dbReference>
<dbReference type="SUPFAM" id="SSF53720">
    <property type="entry name" value="ALDH-like"/>
    <property type="match status" value="1"/>
</dbReference>
<keyword evidence="7" id="KW-1185">Reference proteome</keyword>
<dbReference type="InterPro" id="IPR016163">
    <property type="entry name" value="Ald_DH_C"/>
</dbReference>
<reference evidence="6 7" key="1">
    <citation type="submission" date="2019-04" db="EMBL/GenBank/DDBJ databases">
        <authorList>
            <person name="Yang Y."/>
            <person name="Wei D."/>
        </authorList>
    </citation>
    <scope>NUCLEOTIDE SEQUENCE [LARGE SCALE GENOMIC DNA]</scope>
    <source>
        <strain evidence="6 7">L-1-4w-11</strain>
    </source>
</reference>
<evidence type="ECO:0000256" key="1">
    <source>
        <dbReference type="ARBA" id="ARBA00009986"/>
    </source>
</evidence>
<dbReference type="InterPro" id="IPR016161">
    <property type="entry name" value="Ald_DH/histidinol_DH"/>
</dbReference>
<feature type="active site" evidence="3">
    <location>
        <position position="243"/>
    </location>
</feature>
<organism evidence="6 7">
    <name type="scientific">Sphingomonas baiyangensis</name>
    <dbReference type="NCBI Taxonomy" id="2572576"/>
    <lineage>
        <taxon>Bacteria</taxon>
        <taxon>Pseudomonadati</taxon>
        <taxon>Pseudomonadota</taxon>
        <taxon>Alphaproteobacteria</taxon>
        <taxon>Sphingomonadales</taxon>
        <taxon>Sphingomonadaceae</taxon>
        <taxon>Sphingomonas</taxon>
    </lineage>
</organism>
<dbReference type="GO" id="GO:0016620">
    <property type="term" value="F:oxidoreductase activity, acting on the aldehyde or oxo group of donors, NAD or NADP as acceptor"/>
    <property type="evidence" value="ECO:0007669"/>
    <property type="project" value="InterPro"/>
</dbReference>
<dbReference type="PROSITE" id="PS00687">
    <property type="entry name" value="ALDEHYDE_DEHYDR_GLU"/>
    <property type="match status" value="1"/>
</dbReference>
<feature type="domain" description="Aldehyde dehydrogenase" evidence="5">
    <location>
        <begin position="13"/>
        <end position="469"/>
    </location>
</feature>